<feature type="domain" description="RanBD1" evidence="4">
    <location>
        <begin position="399"/>
        <end position="532"/>
    </location>
</feature>
<feature type="compositionally biased region" description="Polar residues" evidence="3">
    <location>
        <begin position="70"/>
        <end position="80"/>
    </location>
</feature>
<dbReference type="Pfam" id="PF00638">
    <property type="entry name" value="Ran_BP1"/>
    <property type="match status" value="2"/>
</dbReference>
<dbReference type="Gene3D" id="2.30.29.30">
    <property type="entry name" value="Pleckstrin-homology domain (PH domain)/Phosphotyrosine-binding domain (PTB)"/>
    <property type="match status" value="1"/>
</dbReference>
<feature type="compositionally biased region" description="Basic and acidic residues" evidence="3">
    <location>
        <begin position="141"/>
        <end position="164"/>
    </location>
</feature>
<feature type="compositionally biased region" description="Basic and acidic residues" evidence="3">
    <location>
        <begin position="30"/>
        <end position="39"/>
    </location>
</feature>
<evidence type="ECO:0000256" key="3">
    <source>
        <dbReference type="SAM" id="MobiDB-lite"/>
    </source>
</evidence>
<feature type="compositionally biased region" description="Basic and acidic residues" evidence="3">
    <location>
        <begin position="91"/>
        <end position="100"/>
    </location>
</feature>
<feature type="compositionally biased region" description="Low complexity" evidence="3">
    <location>
        <begin position="307"/>
        <end position="344"/>
    </location>
</feature>
<dbReference type="SMART" id="SM00160">
    <property type="entry name" value="RanBD"/>
    <property type="match status" value="1"/>
</dbReference>
<evidence type="ECO:0000256" key="2">
    <source>
        <dbReference type="ARBA" id="ARBA00023242"/>
    </source>
</evidence>
<feature type="compositionally biased region" description="Acidic residues" evidence="3">
    <location>
        <begin position="366"/>
        <end position="381"/>
    </location>
</feature>
<organism evidence="5 6">
    <name type="scientific">Lithohypha guttulata</name>
    <dbReference type="NCBI Taxonomy" id="1690604"/>
    <lineage>
        <taxon>Eukaryota</taxon>
        <taxon>Fungi</taxon>
        <taxon>Dikarya</taxon>
        <taxon>Ascomycota</taxon>
        <taxon>Pezizomycotina</taxon>
        <taxon>Eurotiomycetes</taxon>
        <taxon>Chaetothyriomycetidae</taxon>
        <taxon>Chaetothyriales</taxon>
        <taxon>Trichomeriaceae</taxon>
        <taxon>Lithohypha</taxon>
    </lineage>
</organism>
<protein>
    <recommendedName>
        <fullName evidence="4">RanBD1 domain-containing protein</fullName>
    </recommendedName>
</protein>
<dbReference type="SUPFAM" id="SSF50729">
    <property type="entry name" value="PH domain-like"/>
    <property type="match status" value="1"/>
</dbReference>
<evidence type="ECO:0000259" key="4">
    <source>
        <dbReference type="PROSITE" id="PS50196"/>
    </source>
</evidence>
<feature type="compositionally biased region" description="Gly residues" evidence="3">
    <location>
        <begin position="282"/>
        <end position="291"/>
    </location>
</feature>
<gene>
    <name evidence="5" type="ORF">LTR24_004711</name>
</gene>
<name>A0ABR0KB02_9EURO</name>
<comment type="subcellular location">
    <subcellularLocation>
        <location evidence="1">Nucleus</location>
    </subcellularLocation>
</comment>
<dbReference type="EMBL" id="JAVRRG010000050">
    <property type="protein sequence ID" value="KAK5092916.1"/>
    <property type="molecule type" value="Genomic_DNA"/>
</dbReference>
<feature type="compositionally biased region" description="Low complexity" evidence="3">
    <location>
        <begin position="17"/>
        <end position="29"/>
    </location>
</feature>
<dbReference type="Proteomes" id="UP001345013">
    <property type="component" value="Unassembled WGS sequence"/>
</dbReference>
<feature type="compositionally biased region" description="Gly residues" evidence="3">
    <location>
        <begin position="345"/>
        <end position="354"/>
    </location>
</feature>
<proteinExistence type="predicted"/>
<dbReference type="PANTHER" id="PTHR23138:SF142">
    <property type="entry name" value="RAN-BINDING PROTEIN 3B-RELATED"/>
    <property type="match status" value="1"/>
</dbReference>
<feature type="compositionally biased region" description="Polar residues" evidence="3">
    <location>
        <begin position="216"/>
        <end position="228"/>
    </location>
</feature>
<dbReference type="PANTHER" id="PTHR23138">
    <property type="entry name" value="RAN BINDING PROTEIN"/>
    <property type="match status" value="1"/>
</dbReference>
<reference evidence="5 6" key="1">
    <citation type="submission" date="2023-08" db="EMBL/GenBank/DDBJ databases">
        <title>Black Yeasts Isolated from many extreme environments.</title>
        <authorList>
            <person name="Coleine C."/>
            <person name="Stajich J.E."/>
            <person name="Selbmann L."/>
        </authorList>
    </citation>
    <scope>NUCLEOTIDE SEQUENCE [LARGE SCALE GENOMIC DNA]</scope>
    <source>
        <strain evidence="5 6">CCFEE 5885</strain>
    </source>
</reference>
<evidence type="ECO:0000256" key="1">
    <source>
        <dbReference type="ARBA" id="ARBA00004123"/>
    </source>
</evidence>
<dbReference type="PROSITE" id="PS50196">
    <property type="entry name" value="RANBD1"/>
    <property type="match status" value="1"/>
</dbReference>
<keyword evidence="6" id="KW-1185">Reference proteome</keyword>
<sequence length="532" mass="55609">MAQEPDVAAAGERVEVTDQQPTSPTASTSSREDTRDARERLKKTSIAGLSQKAKPSDISPDNDPLAKSDASITDPASENHNGIRGRPAKKRSFEDLAKDDADTDAAGAIGQPPLPKSGHHKRMRSRDINSGDHTQTYTKVEAGKNDTVHEEADVHEETDMDAHKSPGGPGVLVDAPSQEEMAAEAAAQPLQPNKEGRSAMSTNPPASTTESATTSQVPPSSGFANASAASPFGQARSPSKEKSPEPNRATSSSAFAASGLSAFASSNRSPFDAAASSKSPQGAGGFGGGQSSGVFGSAKGGFGSSTGFGSTATSAFGAGSAGFGAPKPFGASSTFGAPKPFGTPSGFGKGGTSFGTGKSIGTASKDDEEDEEETGEDEDAADAAKNDAEQDPRFHQQHGEEGEEVHFSSRARLYFFDGSWKERGTGVIKVNIRTSGDEDTELRGPDPEAQRMGGRRKARLLMRADATHKVLLNSPVFKGMKFGAPDGSEPTGKLMHVQSLENGKPLLFQIKIGKEEVMKELYHRLRELEAEA</sequence>
<keyword evidence="2" id="KW-0539">Nucleus</keyword>
<evidence type="ECO:0000313" key="5">
    <source>
        <dbReference type="EMBL" id="KAK5092916.1"/>
    </source>
</evidence>
<feature type="compositionally biased region" description="Low complexity" evidence="3">
    <location>
        <begin position="175"/>
        <end position="192"/>
    </location>
</feature>
<dbReference type="InterPro" id="IPR045255">
    <property type="entry name" value="RanBP1-like"/>
</dbReference>
<dbReference type="InterPro" id="IPR000156">
    <property type="entry name" value="Ran_bind_dom"/>
</dbReference>
<accession>A0ABR0KB02</accession>
<feature type="compositionally biased region" description="Basic and acidic residues" evidence="3">
    <location>
        <begin position="382"/>
        <end position="406"/>
    </location>
</feature>
<feature type="region of interest" description="Disordered" evidence="3">
    <location>
        <begin position="1"/>
        <end position="406"/>
    </location>
</feature>
<dbReference type="InterPro" id="IPR011993">
    <property type="entry name" value="PH-like_dom_sf"/>
</dbReference>
<evidence type="ECO:0000313" key="6">
    <source>
        <dbReference type="Proteomes" id="UP001345013"/>
    </source>
</evidence>
<feature type="compositionally biased region" description="Low complexity" evidence="3">
    <location>
        <begin position="201"/>
        <end position="215"/>
    </location>
</feature>
<comment type="caution">
    <text evidence="5">The sequence shown here is derived from an EMBL/GenBank/DDBJ whole genome shotgun (WGS) entry which is preliminary data.</text>
</comment>
<feature type="compositionally biased region" description="Low complexity" evidence="3">
    <location>
        <begin position="249"/>
        <end position="266"/>
    </location>
</feature>